<evidence type="ECO:0000313" key="3">
    <source>
        <dbReference type="EMBL" id="KAJ6851357.1"/>
    </source>
</evidence>
<feature type="compositionally biased region" description="Polar residues" evidence="1">
    <location>
        <begin position="1"/>
        <end position="13"/>
    </location>
</feature>
<name>A0AAX6IET8_IRIPA</name>
<dbReference type="InterPro" id="IPR044822">
    <property type="entry name" value="Myb_DNA-bind_4"/>
</dbReference>
<feature type="domain" description="Myb-like" evidence="2">
    <location>
        <begin position="25"/>
        <end position="83"/>
    </location>
</feature>
<evidence type="ECO:0000259" key="2">
    <source>
        <dbReference type="PROSITE" id="PS50090"/>
    </source>
</evidence>
<dbReference type="InterPro" id="IPR009057">
    <property type="entry name" value="Homeodomain-like_sf"/>
</dbReference>
<feature type="compositionally biased region" description="Acidic residues" evidence="1">
    <location>
        <begin position="160"/>
        <end position="171"/>
    </location>
</feature>
<accession>A0AAX6IET8</accession>
<dbReference type="EMBL" id="JANAVB010002200">
    <property type="protein sequence ID" value="KAJ6851357.1"/>
    <property type="molecule type" value="Genomic_DNA"/>
</dbReference>
<evidence type="ECO:0000256" key="1">
    <source>
        <dbReference type="SAM" id="MobiDB-lite"/>
    </source>
</evidence>
<keyword evidence="4" id="KW-1185">Reference proteome</keyword>
<dbReference type="SUPFAM" id="SSF46689">
    <property type="entry name" value="Homeodomain-like"/>
    <property type="match status" value="1"/>
</dbReference>
<proteinExistence type="predicted"/>
<feature type="compositionally biased region" description="Basic and acidic residues" evidence="1">
    <location>
        <begin position="179"/>
        <end position="192"/>
    </location>
</feature>
<dbReference type="PANTHER" id="PTHR47211">
    <property type="entry name" value="TRIHELIX TRANSCRIPTION FACTOR ASR3"/>
    <property type="match status" value="1"/>
</dbReference>
<comment type="caution">
    <text evidence="3">The sequence shown here is derived from an EMBL/GenBank/DDBJ whole genome shotgun (WGS) entry which is preliminary data.</text>
</comment>
<organism evidence="3 4">
    <name type="scientific">Iris pallida</name>
    <name type="common">Sweet iris</name>
    <dbReference type="NCBI Taxonomy" id="29817"/>
    <lineage>
        <taxon>Eukaryota</taxon>
        <taxon>Viridiplantae</taxon>
        <taxon>Streptophyta</taxon>
        <taxon>Embryophyta</taxon>
        <taxon>Tracheophyta</taxon>
        <taxon>Spermatophyta</taxon>
        <taxon>Magnoliopsida</taxon>
        <taxon>Liliopsida</taxon>
        <taxon>Asparagales</taxon>
        <taxon>Iridaceae</taxon>
        <taxon>Iridoideae</taxon>
        <taxon>Irideae</taxon>
        <taxon>Iris</taxon>
    </lineage>
</organism>
<feature type="region of interest" description="Disordered" evidence="1">
    <location>
        <begin position="1"/>
        <end position="25"/>
    </location>
</feature>
<dbReference type="InterPro" id="IPR001005">
    <property type="entry name" value="SANT/Myb"/>
</dbReference>
<dbReference type="AlphaFoldDB" id="A0AAX6IET8"/>
<dbReference type="PROSITE" id="PS50090">
    <property type="entry name" value="MYB_LIKE"/>
    <property type="match status" value="1"/>
</dbReference>
<evidence type="ECO:0000313" key="4">
    <source>
        <dbReference type="Proteomes" id="UP001140949"/>
    </source>
</evidence>
<sequence length="288" mass="32414">MATSTVTTPNAASGGSAGRTSRLPRWTRQEILVLVQGKTAHERGLSPPQSSAEPKWSAVSAYCQRHGVDRGPLQCRKRWSNLACDFKKIKKWEGEGGSGASPSFWEMRSDLRRERKLPGFFDREVFELMDGAAVGVEREEEEEVVFDSGRSAREDGLFSDNEEEDNEEEEPPLLVTPLSEKKYQPFENEHSHPGNPNDKQQTDNNPAKGSSSWEAQKRRRTSEGLEETKIENKLIQVLERNGKIISDHLEAQNINCQLDRDQRKDQVDGLVDILTKLADALGRIADKL</sequence>
<dbReference type="Proteomes" id="UP001140949">
    <property type="component" value="Unassembled WGS sequence"/>
</dbReference>
<feature type="compositionally biased region" description="Polar residues" evidence="1">
    <location>
        <begin position="197"/>
        <end position="214"/>
    </location>
</feature>
<reference evidence="3" key="1">
    <citation type="journal article" date="2023" name="GigaByte">
        <title>Genome assembly of the bearded iris, Iris pallida Lam.</title>
        <authorList>
            <person name="Bruccoleri R.E."/>
            <person name="Oakeley E.J."/>
            <person name="Faust A.M.E."/>
            <person name="Altorfer M."/>
            <person name="Dessus-Babus S."/>
            <person name="Burckhardt D."/>
            <person name="Oertli M."/>
            <person name="Naumann U."/>
            <person name="Petersen F."/>
            <person name="Wong J."/>
        </authorList>
    </citation>
    <scope>NUCLEOTIDE SEQUENCE</scope>
    <source>
        <strain evidence="3">GSM-AAB239-AS_SAM_17_03QT</strain>
    </source>
</reference>
<dbReference type="Pfam" id="PF13837">
    <property type="entry name" value="Myb_DNA-bind_4"/>
    <property type="match status" value="1"/>
</dbReference>
<feature type="region of interest" description="Disordered" evidence="1">
    <location>
        <begin position="137"/>
        <end position="225"/>
    </location>
</feature>
<reference evidence="3" key="2">
    <citation type="submission" date="2023-04" db="EMBL/GenBank/DDBJ databases">
        <authorList>
            <person name="Bruccoleri R.E."/>
            <person name="Oakeley E.J."/>
            <person name="Faust A.-M."/>
            <person name="Dessus-Babus S."/>
            <person name="Altorfer M."/>
            <person name="Burckhardt D."/>
            <person name="Oertli M."/>
            <person name="Naumann U."/>
            <person name="Petersen F."/>
            <person name="Wong J."/>
        </authorList>
    </citation>
    <scope>NUCLEOTIDE SEQUENCE</scope>
    <source>
        <strain evidence="3">GSM-AAB239-AS_SAM_17_03QT</strain>
        <tissue evidence="3">Leaf</tissue>
    </source>
</reference>
<protein>
    <submittedName>
        <fullName evidence="3">Histone-lysine N-methyltransferase, H3 lysine-9 specific SUVH4</fullName>
    </submittedName>
</protein>
<dbReference type="PANTHER" id="PTHR47211:SF2">
    <property type="entry name" value="TRIHELIX TRANSCRIPTION FACTOR ASR3"/>
    <property type="match status" value="1"/>
</dbReference>
<gene>
    <name evidence="3" type="ORF">M6B38_258585</name>
</gene>
<dbReference type="Gene3D" id="1.10.10.60">
    <property type="entry name" value="Homeodomain-like"/>
    <property type="match status" value="1"/>
</dbReference>